<dbReference type="Proteomes" id="UP000507245">
    <property type="component" value="Unassembled WGS sequence"/>
</dbReference>
<organism evidence="1 2">
    <name type="scientific">Prunus armeniaca</name>
    <name type="common">Apricot</name>
    <name type="synonym">Armeniaca vulgaris</name>
    <dbReference type="NCBI Taxonomy" id="36596"/>
    <lineage>
        <taxon>Eukaryota</taxon>
        <taxon>Viridiplantae</taxon>
        <taxon>Streptophyta</taxon>
        <taxon>Embryophyta</taxon>
        <taxon>Tracheophyta</taxon>
        <taxon>Spermatophyta</taxon>
        <taxon>Magnoliopsida</taxon>
        <taxon>eudicotyledons</taxon>
        <taxon>Gunneridae</taxon>
        <taxon>Pentapetalae</taxon>
        <taxon>rosids</taxon>
        <taxon>fabids</taxon>
        <taxon>Rosales</taxon>
        <taxon>Rosaceae</taxon>
        <taxon>Amygdaloideae</taxon>
        <taxon>Amygdaleae</taxon>
        <taxon>Prunus</taxon>
    </lineage>
</organism>
<gene>
    <name evidence="1" type="ORF">ORAREDHAP_LOCUS20936</name>
</gene>
<sequence>MSLTDLDISTRNSLLHYISVPHSLLTNSMIFCSGGTTLQKDFISLLVSIDVYCASTDPQTHFNIERGPPTTPISTMDIEGKGRGLNAEIDVEEDSQTEITLEPSLGLQSQCDRSCLPFIDNRSPTSRTSTQTHYQFELFANNVTNPVTHLLCGSINQL</sequence>
<dbReference type="EMBL" id="CAEKKB010000003">
    <property type="protein sequence ID" value="CAB4303952.1"/>
    <property type="molecule type" value="Genomic_DNA"/>
</dbReference>
<keyword evidence="2" id="KW-1185">Reference proteome</keyword>
<evidence type="ECO:0000313" key="1">
    <source>
        <dbReference type="EMBL" id="CAB4303952.1"/>
    </source>
</evidence>
<name>A0A6J5WW88_PRUAR</name>
<protein>
    <submittedName>
        <fullName evidence="1">Uncharacterized protein</fullName>
    </submittedName>
</protein>
<reference evidence="2" key="1">
    <citation type="journal article" date="2020" name="Genome Biol.">
        <title>Gamete binning: chromosome-level and haplotype-resolved genome assembly enabled by high-throughput single-cell sequencing of gamete genomes.</title>
        <authorList>
            <person name="Campoy J.A."/>
            <person name="Sun H."/>
            <person name="Goel M."/>
            <person name="Jiao W.-B."/>
            <person name="Folz-Donahue K."/>
            <person name="Wang N."/>
            <person name="Rubio M."/>
            <person name="Liu C."/>
            <person name="Kukat C."/>
            <person name="Ruiz D."/>
            <person name="Huettel B."/>
            <person name="Schneeberger K."/>
        </authorList>
    </citation>
    <scope>NUCLEOTIDE SEQUENCE [LARGE SCALE GENOMIC DNA]</scope>
    <source>
        <strain evidence="2">cv. Rojo Pasion</strain>
    </source>
</reference>
<evidence type="ECO:0000313" key="2">
    <source>
        <dbReference type="Proteomes" id="UP000507245"/>
    </source>
</evidence>
<proteinExistence type="predicted"/>
<accession>A0A6J5WW88</accession>
<dbReference type="AlphaFoldDB" id="A0A6J5WW88"/>